<evidence type="ECO:0000313" key="2">
    <source>
        <dbReference type="EMBL" id="KIL59055.1"/>
    </source>
</evidence>
<organism evidence="2 3">
    <name type="scientific">Amanita muscaria (strain Koide BX008)</name>
    <dbReference type="NCBI Taxonomy" id="946122"/>
    <lineage>
        <taxon>Eukaryota</taxon>
        <taxon>Fungi</taxon>
        <taxon>Dikarya</taxon>
        <taxon>Basidiomycota</taxon>
        <taxon>Agaricomycotina</taxon>
        <taxon>Agaricomycetes</taxon>
        <taxon>Agaricomycetidae</taxon>
        <taxon>Agaricales</taxon>
        <taxon>Pluteineae</taxon>
        <taxon>Amanitaceae</taxon>
        <taxon>Amanita</taxon>
    </lineage>
</organism>
<dbReference type="PROSITE" id="PS50097">
    <property type="entry name" value="BTB"/>
    <property type="match status" value="1"/>
</dbReference>
<dbReference type="HOGENOM" id="CLU_040061_1_0_1"/>
<dbReference type="Gene3D" id="3.30.710.10">
    <property type="entry name" value="Potassium Channel Kv1.1, Chain A"/>
    <property type="match status" value="1"/>
</dbReference>
<feature type="domain" description="BTB" evidence="1">
    <location>
        <begin position="19"/>
        <end position="92"/>
    </location>
</feature>
<gene>
    <name evidence="2" type="ORF">M378DRAFT_188059</name>
</gene>
<proteinExistence type="predicted"/>
<name>A0A0C2S8H2_AMAMK</name>
<dbReference type="STRING" id="946122.A0A0C2S8H2"/>
<keyword evidence="3" id="KW-1185">Reference proteome</keyword>
<dbReference type="OrthoDB" id="8117402at2759"/>
<accession>A0A0C2S8H2</accession>
<dbReference type="InterPro" id="IPR011333">
    <property type="entry name" value="SKP1/BTB/POZ_sf"/>
</dbReference>
<dbReference type="InterPro" id="IPR000210">
    <property type="entry name" value="BTB/POZ_dom"/>
</dbReference>
<dbReference type="EMBL" id="KN818323">
    <property type="protein sequence ID" value="KIL59055.1"/>
    <property type="molecule type" value="Genomic_DNA"/>
</dbReference>
<dbReference type="AlphaFoldDB" id="A0A0C2S8H2"/>
<protein>
    <recommendedName>
        <fullName evidence="1">BTB domain-containing protein</fullName>
    </recommendedName>
</protein>
<dbReference type="InParanoid" id="A0A0C2S8H2"/>
<evidence type="ECO:0000259" key="1">
    <source>
        <dbReference type="PROSITE" id="PS50097"/>
    </source>
</evidence>
<reference evidence="2 3" key="1">
    <citation type="submission" date="2014-04" db="EMBL/GenBank/DDBJ databases">
        <title>Evolutionary Origins and Diversification of the Mycorrhizal Mutualists.</title>
        <authorList>
            <consortium name="DOE Joint Genome Institute"/>
            <consortium name="Mycorrhizal Genomics Consortium"/>
            <person name="Kohler A."/>
            <person name="Kuo A."/>
            <person name="Nagy L.G."/>
            <person name="Floudas D."/>
            <person name="Copeland A."/>
            <person name="Barry K.W."/>
            <person name="Cichocki N."/>
            <person name="Veneault-Fourrey C."/>
            <person name="LaButti K."/>
            <person name="Lindquist E.A."/>
            <person name="Lipzen A."/>
            <person name="Lundell T."/>
            <person name="Morin E."/>
            <person name="Murat C."/>
            <person name="Riley R."/>
            <person name="Ohm R."/>
            <person name="Sun H."/>
            <person name="Tunlid A."/>
            <person name="Henrissat B."/>
            <person name="Grigoriev I.V."/>
            <person name="Hibbett D.S."/>
            <person name="Martin F."/>
        </authorList>
    </citation>
    <scope>NUCLEOTIDE SEQUENCE [LARGE SCALE GENOMIC DNA]</scope>
    <source>
        <strain evidence="2 3">Koide BX008</strain>
    </source>
</reference>
<dbReference type="Proteomes" id="UP000054549">
    <property type="component" value="Unassembled WGS sequence"/>
</dbReference>
<sequence>MQPDKPTYKRDDSFYFEDGSCIFLVENTLFNVHRSLLSRDSSSFTNMFTLPQGDKPVQGKSDDNPVLLLGDTVTEFKHFLWALYALPSEIAAVSSQFGDLTLLSDIAQVANKYFFKSVETWALDVVYARVSRIQQRLKGVDSGTHTSPSFQLSKTGSSIPVDDIPMDQFTRLLRLSQICVHEPLLDAIVSILSHSTKTSLQHAFRAMNIADELDIPSLRGVAYLEVLQKCSIDNWIVPGFKQLTIMTSQRLSQSVQDKDSPSPDEELPEITPAQRSRLLTGYYRMSRFWERTRLTPPEFDHALACGATWHQRGCTLSWVEFWREKARSETILNLDVADVLGKLRHIEKEYARLGNTTYMHHDCRLMAKECLAVAVKNIEDNLYEFFSDPLL</sequence>
<evidence type="ECO:0000313" key="3">
    <source>
        <dbReference type="Proteomes" id="UP000054549"/>
    </source>
</evidence>